<keyword evidence="2" id="KW-1185">Reference proteome</keyword>
<evidence type="ECO:0000313" key="1">
    <source>
        <dbReference type="EMBL" id="KAF9478277.1"/>
    </source>
</evidence>
<sequence length="170" mass="18563">MYGTMIKRMTSSGPKLVFKAQQRSWRLFPDIGIPDLILPIPFLAAPRDTLINTSEIVGLIIPPHPNFSLPLPPPLPLANTLLRQAAALQAYSPQDTKPGTVINVMDRVTRLQHTGNRMCTLHRQAAGIIIRNEKTNSKVAQISLSRSCGTAIACIREEQSAFGLEAADGL</sequence>
<gene>
    <name evidence="1" type="ORF">BDN70DRAFT_922006</name>
</gene>
<dbReference type="EMBL" id="MU155238">
    <property type="protein sequence ID" value="KAF9478277.1"/>
    <property type="molecule type" value="Genomic_DNA"/>
</dbReference>
<organism evidence="1 2">
    <name type="scientific">Pholiota conissans</name>
    <dbReference type="NCBI Taxonomy" id="109636"/>
    <lineage>
        <taxon>Eukaryota</taxon>
        <taxon>Fungi</taxon>
        <taxon>Dikarya</taxon>
        <taxon>Basidiomycota</taxon>
        <taxon>Agaricomycotina</taxon>
        <taxon>Agaricomycetes</taxon>
        <taxon>Agaricomycetidae</taxon>
        <taxon>Agaricales</taxon>
        <taxon>Agaricineae</taxon>
        <taxon>Strophariaceae</taxon>
        <taxon>Pholiota</taxon>
    </lineage>
</organism>
<dbReference type="AlphaFoldDB" id="A0A9P5YZ53"/>
<dbReference type="Proteomes" id="UP000807469">
    <property type="component" value="Unassembled WGS sequence"/>
</dbReference>
<evidence type="ECO:0000313" key="2">
    <source>
        <dbReference type="Proteomes" id="UP000807469"/>
    </source>
</evidence>
<protein>
    <submittedName>
        <fullName evidence="1">Uncharacterized protein</fullName>
    </submittedName>
</protein>
<reference evidence="1" key="1">
    <citation type="submission" date="2020-11" db="EMBL/GenBank/DDBJ databases">
        <authorList>
            <consortium name="DOE Joint Genome Institute"/>
            <person name="Ahrendt S."/>
            <person name="Riley R."/>
            <person name="Andreopoulos W."/>
            <person name="Labutti K."/>
            <person name="Pangilinan J."/>
            <person name="Ruiz-Duenas F.J."/>
            <person name="Barrasa J.M."/>
            <person name="Sanchez-Garcia M."/>
            <person name="Camarero S."/>
            <person name="Miyauchi S."/>
            <person name="Serrano A."/>
            <person name="Linde D."/>
            <person name="Babiker R."/>
            <person name="Drula E."/>
            <person name="Ayuso-Fernandez I."/>
            <person name="Pacheco R."/>
            <person name="Padilla G."/>
            <person name="Ferreira P."/>
            <person name="Barriuso J."/>
            <person name="Kellner H."/>
            <person name="Castanera R."/>
            <person name="Alfaro M."/>
            <person name="Ramirez L."/>
            <person name="Pisabarro A.G."/>
            <person name="Kuo A."/>
            <person name="Tritt A."/>
            <person name="Lipzen A."/>
            <person name="He G."/>
            <person name="Yan M."/>
            <person name="Ng V."/>
            <person name="Cullen D."/>
            <person name="Martin F."/>
            <person name="Rosso M.-N."/>
            <person name="Henrissat B."/>
            <person name="Hibbett D."/>
            <person name="Martinez A.T."/>
            <person name="Grigoriev I.V."/>
        </authorList>
    </citation>
    <scope>NUCLEOTIDE SEQUENCE</scope>
    <source>
        <strain evidence="1">CIRM-BRFM 674</strain>
    </source>
</reference>
<name>A0A9P5YZ53_9AGAR</name>
<accession>A0A9P5YZ53</accession>
<proteinExistence type="predicted"/>
<comment type="caution">
    <text evidence="1">The sequence shown here is derived from an EMBL/GenBank/DDBJ whole genome shotgun (WGS) entry which is preliminary data.</text>
</comment>